<organism evidence="1 2">
    <name type="scientific">Penicillium frequentans</name>
    <dbReference type="NCBI Taxonomy" id="3151616"/>
    <lineage>
        <taxon>Eukaryota</taxon>
        <taxon>Fungi</taxon>
        <taxon>Dikarya</taxon>
        <taxon>Ascomycota</taxon>
        <taxon>Pezizomycotina</taxon>
        <taxon>Eurotiomycetes</taxon>
        <taxon>Eurotiomycetidae</taxon>
        <taxon>Eurotiales</taxon>
        <taxon>Aspergillaceae</taxon>
        <taxon>Penicillium</taxon>
    </lineage>
</organism>
<protein>
    <submittedName>
        <fullName evidence="1">Uncharacterized protein</fullName>
    </submittedName>
</protein>
<gene>
    <name evidence="1" type="ORF">N7494_009744</name>
</gene>
<dbReference type="AlphaFoldDB" id="A0AAD6GCH0"/>
<dbReference type="EMBL" id="JAQIZZ010000007">
    <property type="protein sequence ID" value="KAJ5533192.1"/>
    <property type="molecule type" value="Genomic_DNA"/>
</dbReference>
<dbReference type="InterPro" id="IPR049232">
    <property type="entry name" value="DUF6829"/>
</dbReference>
<dbReference type="Pfam" id="PF20717">
    <property type="entry name" value="DUF6829"/>
    <property type="match status" value="1"/>
</dbReference>
<keyword evidence="2" id="KW-1185">Reference proteome</keyword>
<dbReference type="Proteomes" id="UP001220324">
    <property type="component" value="Unassembled WGS sequence"/>
</dbReference>
<accession>A0AAD6GCH0</accession>
<proteinExistence type="predicted"/>
<comment type="caution">
    <text evidence="1">The sequence shown here is derived from an EMBL/GenBank/DDBJ whole genome shotgun (WGS) entry which is preliminary data.</text>
</comment>
<evidence type="ECO:0000313" key="1">
    <source>
        <dbReference type="EMBL" id="KAJ5533192.1"/>
    </source>
</evidence>
<evidence type="ECO:0000313" key="2">
    <source>
        <dbReference type="Proteomes" id="UP001220324"/>
    </source>
</evidence>
<reference evidence="1 2" key="1">
    <citation type="journal article" date="2023" name="IMA Fungus">
        <title>Comparative genomic study of the Penicillium genus elucidates a diverse pangenome and 15 lateral gene transfer events.</title>
        <authorList>
            <person name="Petersen C."/>
            <person name="Sorensen T."/>
            <person name="Nielsen M.R."/>
            <person name="Sondergaard T.E."/>
            <person name="Sorensen J.L."/>
            <person name="Fitzpatrick D.A."/>
            <person name="Frisvad J.C."/>
            <person name="Nielsen K.L."/>
        </authorList>
    </citation>
    <scope>NUCLEOTIDE SEQUENCE [LARGE SCALE GENOMIC DNA]</scope>
    <source>
        <strain evidence="1 2">IBT 35679</strain>
    </source>
</reference>
<sequence length="452" mass="50549">MEGTFVEIVHRHELPSLQDEDLVRLLHAQFGPEIFHLTRVPHAMEKDEGETPSLGNLTKDTETALSPSRLLFKSDFDEVNRSITNVRALKWVLANDYDAFVNHQPPAVRLSQKTFQELRRLSETFLEDADLLLAMIVALVIGDMGKDPHLIAEITARRGTQNGVPDYENHDQLLADAVACGILDRALGQLSQARREEVVLGVQIGATLNIPQLMQGENIPGSLQPILKFRGCPEAFYLKYFETIFDVSGAGAHRDSRGANRMIEPVCQSFLQAWPILQSVITESTSLCEAYDQVLLNRGQLVFKQGFPELSTADRSERTLLRLFAIGRVAERSVAEQFQKAFEGLQEQTRDALVDGMSVNGIDDGEAVLLYYIPALFAETTRAMRDASPEEQIVALQCLMCFMTRTYGGSRSEPGQEGSIRERDVSPAIHIVCDPSFRHNPHVLDEYTLPEQ</sequence>
<name>A0AAD6GCH0_9EURO</name>